<comment type="caution">
    <text evidence="1">The sequence shown here is derived from an EMBL/GenBank/DDBJ whole genome shotgun (WGS) entry which is preliminary data.</text>
</comment>
<dbReference type="EMBL" id="AFHQ01000055">
    <property type="protein sequence ID" value="EGK57552.1"/>
    <property type="molecule type" value="Genomic_DNA"/>
</dbReference>
<dbReference type="STRING" id="888060.HMPREF9081_2237"/>
<dbReference type="GO" id="GO:0008773">
    <property type="term" value="F:[protein-PII] uridylyltransferase activity"/>
    <property type="evidence" value="ECO:0007669"/>
    <property type="project" value="UniProtKB-EC"/>
</dbReference>
<keyword evidence="1" id="KW-0808">Transferase</keyword>
<dbReference type="EC" id="2.7.7.59" evidence="1"/>
<dbReference type="AlphaFoldDB" id="F5RPQ1"/>
<dbReference type="HOGENOM" id="CLU_2636031_0_0_9"/>
<sequence>MMMAQQYKYNPTDYVDYLCESMMDFYAALPEGNALRLSGIWERIYFDTKQAMKEHFLSPAERDDIIAYYEELIPDA</sequence>
<gene>
    <name evidence="1" type="primary">glnD</name>
    <name evidence="1" type="ORF">HMPREF9081_2237</name>
</gene>
<organism evidence="1 2">
    <name type="scientific">Centipeda periodontii DSM 2778</name>
    <dbReference type="NCBI Taxonomy" id="888060"/>
    <lineage>
        <taxon>Bacteria</taxon>
        <taxon>Bacillati</taxon>
        <taxon>Bacillota</taxon>
        <taxon>Negativicutes</taxon>
        <taxon>Selenomonadales</taxon>
        <taxon>Selenomonadaceae</taxon>
        <taxon>Centipeda</taxon>
    </lineage>
</organism>
<keyword evidence="1" id="KW-0548">Nucleotidyltransferase</keyword>
<dbReference type="Proteomes" id="UP000004067">
    <property type="component" value="Unassembled WGS sequence"/>
</dbReference>
<name>F5RPQ1_9FIRM</name>
<dbReference type="RefSeq" id="WP_006307339.1">
    <property type="nucleotide sequence ID" value="NZ_GL892076.1"/>
</dbReference>
<reference evidence="1 2" key="1">
    <citation type="submission" date="2011-04" db="EMBL/GenBank/DDBJ databases">
        <authorList>
            <person name="Muzny D."/>
            <person name="Qin X."/>
            <person name="Deng J."/>
            <person name="Jiang H."/>
            <person name="Liu Y."/>
            <person name="Qu J."/>
            <person name="Song X.-Z."/>
            <person name="Zhang L."/>
            <person name="Thornton R."/>
            <person name="Coyle M."/>
            <person name="Francisco L."/>
            <person name="Jackson L."/>
            <person name="Javaid M."/>
            <person name="Korchina V."/>
            <person name="Kovar C."/>
            <person name="Mata R."/>
            <person name="Mathew T."/>
            <person name="Ngo R."/>
            <person name="Nguyen L."/>
            <person name="Nguyen N."/>
            <person name="Okwuonu G."/>
            <person name="Ongeri F."/>
            <person name="Pham C."/>
            <person name="Simmons D."/>
            <person name="Wilczek-Boney K."/>
            <person name="Hale W."/>
            <person name="Jakkamsetti A."/>
            <person name="Pham P."/>
            <person name="Ruth R."/>
            <person name="San Lucas F."/>
            <person name="Warren J."/>
            <person name="Zhang J."/>
            <person name="Zhao Z."/>
            <person name="Zhou C."/>
            <person name="Zhu D."/>
            <person name="Lee S."/>
            <person name="Bess C."/>
            <person name="Blankenburg K."/>
            <person name="Forbes L."/>
            <person name="Fu Q."/>
            <person name="Gubbala S."/>
            <person name="Hirani K."/>
            <person name="Jayaseelan J.C."/>
            <person name="Lara F."/>
            <person name="Munidasa M."/>
            <person name="Palculict T."/>
            <person name="Patil S."/>
            <person name="Pu L.-L."/>
            <person name="Saada N."/>
            <person name="Tang L."/>
            <person name="Weissenberger G."/>
            <person name="Zhu Y."/>
            <person name="Hemphill L."/>
            <person name="Shang Y."/>
            <person name="Youmans B."/>
            <person name="Ayvaz T."/>
            <person name="Ross M."/>
            <person name="Santibanez J."/>
            <person name="Aqrawi P."/>
            <person name="Gross S."/>
            <person name="Joshi V."/>
            <person name="Fowler G."/>
            <person name="Nazareth L."/>
            <person name="Reid J."/>
            <person name="Worley K."/>
            <person name="Petrosino J."/>
            <person name="Highlander S."/>
            <person name="Gibbs R."/>
        </authorList>
    </citation>
    <scope>NUCLEOTIDE SEQUENCE [LARGE SCALE GENOMIC DNA]</scope>
    <source>
        <strain evidence="1 2">DSM 2778</strain>
    </source>
</reference>
<evidence type="ECO:0000313" key="2">
    <source>
        <dbReference type="Proteomes" id="UP000004067"/>
    </source>
</evidence>
<proteinExistence type="predicted"/>
<dbReference type="eggNOG" id="ENOG50349DS">
    <property type="taxonomic scope" value="Bacteria"/>
</dbReference>
<protein>
    <submittedName>
        <fullName evidence="1">Protein-P-II uridylyltransferase</fullName>
        <ecNumber evidence="1">2.7.7.59</ecNumber>
    </submittedName>
</protein>
<evidence type="ECO:0000313" key="1">
    <source>
        <dbReference type="EMBL" id="EGK57552.1"/>
    </source>
</evidence>
<keyword evidence="2" id="KW-1185">Reference proteome</keyword>
<accession>F5RPQ1</accession>